<evidence type="ECO:0000313" key="2">
    <source>
        <dbReference type="EMBL" id="QIW87893.1"/>
    </source>
</evidence>
<keyword evidence="1" id="KW-0812">Transmembrane</keyword>
<accession>A0A858MTQ6</accession>
<dbReference type="EMBL" id="MT234342">
    <property type="protein sequence ID" value="QIW87893.1"/>
    <property type="molecule type" value="Genomic_DNA"/>
</dbReference>
<feature type="transmembrane region" description="Helical" evidence="1">
    <location>
        <begin position="23"/>
        <end position="44"/>
    </location>
</feature>
<sequence>MCRVTDVNSTSNERNQVNHQRNFSIIALVAVVVFFFGYLGPALISAKNTILNLGGVFLGVLLIYVIVTLAYNVIQKLVKGKNS</sequence>
<protein>
    <submittedName>
        <fullName evidence="2">Uncharacterized protein</fullName>
    </submittedName>
</protein>
<feature type="transmembrane region" description="Helical" evidence="1">
    <location>
        <begin position="50"/>
        <end position="74"/>
    </location>
</feature>
<name>A0A858MTQ6_9CAUD</name>
<keyword evidence="1" id="KW-0472">Membrane</keyword>
<organism evidence="2 3">
    <name type="scientific">Agrobacterium phage OLIVR5</name>
    <dbReference type="NCBI Taxonomy" id="2723773"/>
    <lineage>
        <taxon>Viruses</taxon>
        <taxon>Duplodnaviria</taxon>
        <taxon>Heunggongvirae</taxon>
        <taxon>Uroviricota</taxon>
        <taxon>Caudoviricetes</taxon>
        <taxon>Pootjesviridae</taxon>
        <taxon>Heverleevirus</taxon>
        <taxon>Heverleevirus OLIVR5</taxon>
    </lineage>
</organism>
<keyword evidence="3" id="KW-1185">Reference proteome</keyword>
<gene>
    <name evidence="2" type="ORF">Ab1vBOLIVR5_gp245</name>
</gene>
<keyword evidence="1" id="KW-1133">Transmembrane helix</keyword>
<dbReference type="Proteomes" id="UP000671873">
    <property type="component" value="Segment"/>
</dbReference>
<proteinExistence type="predicted"/>
<evidence type="ECO:0000256" key="1">
    <source>
        <dbReference type="SAM" id="Phobius"/>
    </source>
</evidence>
<reference evidence="2 3" key="1">
    <citation type="submission" date="2020-03" db="EMBL/GenBank/DDBJ databases">
        <authorList>
            <person name="Holtappels D."/>
            <person name="Bomans J.P.J."/>
            <person name="Lavigne R."/>
            <person name="Wagemans J."/>
        </authorList>
    </citation>
    <scope>NUCLEOTIDE SEQUENCE [LARGE SCALE GENOMIC DNA]</scope>
    <source>
        <strain evidence="2 3">OLIVR5</strain>
    </source>
</reference>
<evidence type="ECO:0000313" key="3">
    <source>
        <dbReference type="Proteomes" id="UP000671873"/>
    </source>
</evidence>